<gene>
    <name evidence="1" type="primary">35</name>
    <name evidence="1" type="ORF">SEA_BOLT007_35</name>
</gene>
<evidence type="ECO:0000313" key="2">
    <source>
        <dbReference type="Proteomes" id="UP001212175"/>
    </source>
</evidence>
<dbReference type="Proteomes" id="UP001212175">
    <property type="component" value="Segment"/>
</dbReference>
<organism evidence="1 2">
    <name type="scientific">Arthrobacter phage Bolt007</name>
    <dbReference type="NCBI Taxonomy" id="3017297"/>
    <lineage>
        <taxon>Viruses</taxon>
        <taxon>Duplodnaviria</taxon>
        <taxon>Heunggongvirae</taxon>
        <taxon>Uroviricota</taxon>
        <taxon>Caudoviricetes</taxon>
        <taxon>Berryhillviridae</taxon>
        <taxon>Lilmacvirus</taxon>
        <taxon>Lilmacvirus bolt007</taxon>
    </lineage>
</organism>
<evidence type="ECO:0000313" key="1">
    <source>
        <dbReference type="EMBL" id="WBF79003.1"/>
    </source>
</evidence>
<sequence>MTVDTWTRAWWDTLPTAYRDADARQNPESGGYPLLRWMDGVGKIAGDVRAINDDLWDGRYTDPATVPDGAPLRWLGQMLGAPAQQRSRGDVALRQYLVDLVASGRTAVGTRQAIYEVAKHFLTGDRQVNVVPSATTPHRIVLLVRADEVPGTLAELAAQVKASGAVPAGHDVIAQIVTASWDEWEAAAGVSWDELEDRAVTWNEADSLGVAIE</sequence>
<reference evidence="1 2" key="1">
    <citation type="submission" date="2022-12" db="EMBL/GenBank/DDBJ databases">
        <authorList>
            <person name="Batteikh M."/>
            <person name="Krug K."/>
            <person name="Kamarzar M."/>
            <person name="Huq N."/>
            <person name="Esparza P.D."/>
            <person name="Ma Y."/>
            <person name="Wang J.Y."/>
            <person name="Fleming H.S."/>
            <person name="Wright N.E."/>
            <person name="Melkote A."/>
            <person name="Senthilvelan J."/>
            <person name="Rajiv S."/>
            <person name="Paek B.H."/>
            <person name="Gonzalez C."/>
            <person name="Abuwarda M."/>
            <person name="Niazmandi K."/>
            <person name="Whang A."/>
            <person name="Magaling J.T.M."/>
            <person name="Seeman S."/>
            <person name="Chai A.E."/>
            <person name="Zorawik M."/>
            <person name="Kasemsunt F."/>
            <person name="Garza D.R."/>
            <person name="Ngo R.T."/>
            <person name="Reddi K."/>
            <person name="Freise A.C."/>
            <person name="Garcia-Vedrenne A.E."/>
            <person name="Garlena R.A."/>
            <person name="Russell D.A."/>
            <person name="Jacobs-Sera D."/>
            <person name="Hatfull G.F."/>
        </authorList>
    </citation>
    <scope>NUCLEOTIDE SEQUENCE [LARGE SCALE GENOMIC DNA]</scope>
</reference>
<protein>
    <submittedName>
        <fullName evidence="1">Uncharacterized protein</fullName>
    </submittedName>
</protein>
<name>A0AA49I823_9CAUD</name>
<accession>A0AA49I823</accession>
<dbReference type="EMBL" id="OP985600">
    <property type="protein sequence ID" value="WBF79003.1"/>
    <property type="molecule type" value="Genomic_DNA"/>
</dbReference>
<keyword evidence="2" id="KW-1185">Reference proteome</keyword>
<proteinExistence type="predicted"/>